<dbReference type="GO" id="GO:0036064">
    <property type="term" value="C:ciliary basal body"/>
    <property type="evidence" value="ECO:0007669"/>
    <property type="project" value="TreeGrafter"/>
</dbReference>
<dbReference type="GO" id="GO:0042073">
    <property type="term" value="P:intraciliary transport"/>
    <property type="evidence" value="ECO:0007669"/>
    <property type="project" value="TreeGrafter"/>
</dbReference>
<dbReference type="WBParaSite" id="nOo.2.0.1.t09286-RA">
    <property type="protein sequence ID" value="nOo.2.0.1.t09286-RA"/>
    <property type="gene ID" value="nOo.2.0.1.g09286"/>
</dbReference>
<proteinExistence type="predicted"/>
<dbReference type="EMBL" id="UYRW01004414">
    <property type="protein sequence ID" value="VDM92635.1"/>
    <property type="molecule type" value="Genomic_DNA"/>
</dbReference>
<name>A0A182EME2_ONCOC</name>
<keyword evidence="5" id="KW-0966">Cell projection</keyword>
<reference evidence="8" key="1">
    <citation type="submission" date="2016-06" db="UniProtKB">
        <authorList>
            <consortium name="WormBaseParasite"/>
        </authorList>
    </citation>
    <scope>IDENTIFICATION</scope>
</reference>
<evidence type="ECO:0000313" key="7">
    <source>
        <dbReference type="Proteomes" id="UP000271087"/>
    </source>
</evidence>
<sequence length="108" mass="12375">EASIKAKQWGKAAQIVDVLEDNDLAKQYYGKIADHHASIGDLERAEMLYIEAKMHREAIEMYNKASRWADSYRLAAEFMGDDSDQMYEELAQKMEDNGRLKDAEQASI</sequence>
<evidence type="ECO:0000256" key="5">
    <source>
        <dbReference type="ARBA" id="ARBA00023273"/>
    </source>
</evidence>
<accession>A0A182EME2</accession>
<evidence type="ECO:0000313" key="6">
    <source>
        <dbReference type="EMBL" id="VDM92635.1"/>
    </source>
</evidence>
<dbReference type="STRING" id="42157.A0A182EME2"/>
<evidence type="ECO:0000256" key="3">
    <source>
        <dbReference type="ARBA" id="ARBA00022737"/>
    </source>
</evidence>
<dbReference type="GO" id="GO:0005930">
    <property type="term" value="C:axoneme"/>
    <property type="evidence" value="ECO:0007669"/>
    <property type="project" value="TreeGrafter"/>
</dbReference>
<dbReference type="GO" id="GO:0030992">
    <property type="term" value="C:intraciliary transport particle B"/>
    <property type="evidence" value="ECO:0007669"/>
    <property type="project" value="TreeGrafter"/>
</dbReference>
<dbReference type="OrthoDB" id="2186662at2759"/>
<dbReference type="PANTHER" id="PTHR15722:SF2">
    <property type="entry name" value="INTRAFLAGELLAR TRANSPORT PROTEIN 172 HOMOLOG"/>
    <property type="match status" value="1"/>
</dbReference>
<keyword evidence="3" id="KW-0677">Repeat</keyword>
<keyword evidence="4" id="KW-0969">Cilium</keyword>
<keyword evidence="7" id="KW-1185">Reference proteome</keyword>
<gene>
    <name evidence="6" type="ORF">NOO_LOCUS9286</name>
</gene>
<dbReference type="PANTHER" id="PTHR15722">
    <property type="entry name" value="IFT140/172-RELATED"/>
    <property type="match status" value="1"/>
</dbReference>
<evidence type="ECO:0000313" key="8">
    <source>
        <dbReference type="WBParaSite" id="nOo.2.0.1.t09286-RA"/>
    </source>
</evidence>
<keyword evidence="2" id="KW-0853">WD repeat</keyword>
<protein>
    <submittedName>
        <fullName evidence="8">TPR_REGION domain-containing protein</fullName>
    </submittedName>
</protein>
<comment type="subcellular location">
    <subcellularLocation>
        <location evidence="1">Cell projection</location>
        <location evidence="1">Cilium</location>
    </subcellularLocation>
</comment>
<evidence type="ECO:0000256" key="4">
    <source>
        <dbReference type="ARBA" id="ARBA00023069"/>
    </source>
</evidence>
<evidence type="ECO:0000256" key="1">
    <source>
        <dbReference type="ARBA" id="ARBA00004138"/>
    </source>
</evidence>
<reference evidence="6 7" key="2">
    <citation type="submission" date="2018-08" db="EMBL/GenBank/DDBJ databases">
        <authorList>
            <person name="Laetsch R D."/>
            <person name="Stevens L."/>
            <person name="Kumar S."/>
            <person name="Blaxter L. M."/>
        </authorList>
    </citation>
    <scope>NUCLEOTIDE SEQUENCE [LARGE SCALE GENOMIC DNA]</scope>
</reference>
<organism evidence="8">
    <name type="scientific">Onchocerca ochengi</name>
    <name type="common">Filarial nematode worm</name>
    <dbReference type="NCBI Taxonomy" id="42157"/>
    <lineage>
        <taxon>Eukaryota</taxon>
        <taxon>Metazoa</taxon>
        <taxon>Ecdysozoa</taxon>
        <taxon>Nematoda</taxon>
        <taxon>Chromadorea</taxon>
        <taxon>Rhabditida</taxon>
        <taxon>Spirurina</taxon>
        <taxon>Spiruromorpha</taxon>
        <taxon>Filarioidea</taxon>
        <taxon>Onchocercidae</taxon>
        <taxon>Onchocerca</taxon>
    </lineage>
</organism>
<dbReference type="Proteomes" id="UP000271087">
    <property type="component" value="Unassembled WGS sequence"/>
</dbReference>
<evidence type="ECO:0000256" key="2">
    <source>
        <dbReference type="ARBA" id="ARBA00022574"/>
    </source>
</evidence>
<dbReference type="AlphaFoldDB" id="A0A182EME2"/>